<organism evidence="2 3">
    <name type="scientific">Candidatus Daviesbacteria bacterium RIFCSPHIGHO2_02_FULL_43_12</name>
    <dbReference type="NCBI Taxonomy" id="1797776"/>
    <lineage>
        <taxon>Bacteria</taxon>
        <taxon>Candidatus Daviesiibacteriota</taxon>
    </lineage>
</organism>
<keyword evidence="1" id="KW-1133">Transmembrane helix</keyword>
<dbReference type="PANTHER" id="PTHR47245">
    <property type="entry name" value="PEPTIDYLPROLYL ISOMERASE"/>
    <property type="match status" value="1"/>
</dbReference>
<sequence>MARKVGSKTSKIGKKLAVTQTARAKSKRKNSPLTSPSLVDKTINLFNSYSTKQKLFVLVGIAGVGLALFFGYRFLVIAWVDRIPITRIQLDRDLEARYGKDATDRLIGQTLIISEARKRNVYASDADVKIELDKIAAEQGGMDKLSQLLQFQGMTIDDFQKQLKYQILIEKMFGKDITISDDEVAAYMETNKEQLPQITDPQSSESAKLKQSIADTLKRQKTTTAFNDWLKQTTASSRVIRL</sequence>
<dbReference type="InterPro" id="IPR050245">
    <property type="entry name" value="PrsA_foldase"/>
</dbReference>
<keyword evidence="1" id="KW-0812">Transmembrane</keyword>
<dbReference type="EMBL" id="MFDD01000002">
    <property type="protein sequence ID" value="OGE41152.1"/>
    <property type="molecule type" value="Genomic_DNA"/>
</dbReference>
<comment type="caution">
    <text evidence="2">The sequence shown here is derived from an EMBL/GenBank/DDBJ whole genome shotgun (WGS) entry which is preliminary data.</text>
</comment>
<feature type="transmembrane region" description="Helical" evidence="1">
    <location>
        <begin position="55"/>
        <end position="80"/>
    </location>
</feature>
<evidence type="ECO:0008006" key="4">
    <source>
        <dbReference type="Google" id="ProtNLM"/>
    </source>
</evidence>
<protein>
    <recommendedName>
        <fullName evidence="4">SurA N-terminal domain-containing protein</fullName>
    </recommendedName>
</protein>
<dbReference type="Gene3D" id="1.10.4030.10">
    <property type="entry name" value="Porin chaperone SurA, peptide-binding domain"/>
    <property type="match status" value="1"/>
</dbReference>
<dbReference type="PANTHER" id="PTHR47245:SF2">
    <property type="entry name" value="PEPTIDYL-PROLYL CIS-TRANS ISOMERASE HP_0175-RELATED"/>
    <property type="match status" value="1"/>
</dbReference>
<dbReference type="InterPro" id="IPR027304">
    <property type="entry name" value="Trigger_fact/SurA_dom_sf"/>
</dbReference>
<proteinExistence type="predicted"/>
<name>A0A1F5KJS9_9BACT</name>
<dbReference type="Pfam" id="PF13624">
    <property type="entry name" value="SurA_N_3"/>
    <property type="match status" value="1"/>
</dbReference>
<accession>A0A1F5KJS9</accession>
<dbReference type="AlphaFoldDB" id="A0A1F5KJS9"/>
<reference evidence="2 3" key="1">
    <citation type="journal article" date="2016" name="Nat. Commun.">
        <title>Thousands of microbial genomes shed light on interconnected biogeochemical processes in an aquifer system.</title>
        <authorList>
            <person name="Anantharaman K."/>
            <person name="Brown C.T."/>
            <person name="Hug L.A."/>
            <person name="Sharon I."/>
            <person name="Castelle C.J."/>
            <person name="Probst A.J."/>
            <person name="Thomas B.C."/>
            <person name="Singh A."/>
            <person name="Wilkins M.J."/>
            <person name="Karaoz U."/>
            <person name="Brodie E.L."/>
            <person name="Williams K.H."/>
            <person name="Hubbard S.S."/>
            <person name="Banfield J.F."/>
        </authorList>
    </citation>
    <scope>NUCLEOTIDE SEQUENCE [LARGE SCALE GENOMIC DNA]</scope>
</reference>
<dbReference type="Proteomes" id="UP000177328">
    <property type="component" value="Unassembled WGS sequence"/>
</dbReference>
<keyword evidence="1" id="KW-0472">Membrane</keyword>
<gene>
    <name evidence="2" type="ORF">A3D25_01295</name>
</gene>
<evidence type="ECO:0000313" key="2">
    <source>
        <dbReference type="EMBL" id="OGE41152.1"/>
    </source>
</evidence>
<evidence type="ECO:0000313" key="3">
    <source>
        <dbReference type="Proteomes" id="UP000177328"/>
    </source>
</evidence>
<dbReference type="SUPFAM" id="SSF109998">
    <property type="entry name" value="Triger factor/SurA peptide-binding domain-like"/>
    <property type="match status" value="1"/>
</dbReference>
<evidence type="ECO:0000256" key="1">
    <source>
        <dbReference type="SAM" id="Phobius"/>
    </source>
</evidence>